<feature type="region of interest" description="Disordered" evidence="5">
    <location>
        <begin position="1"/>
        <end position="28"/>
    </location>
</feature>
<feature type="repeat" description="WD" evidence="3">
    <location>
        <begin position="698"/>
        <end position="731"/>
    </location>
</feature>
<evidence type="ECO:0000256" key="2">
    <source>
        <dbReference type="ARBA" id="ARBA00022737"/>
    </source>
</evidence>
<dbReference type="EMBL" id="VOBQ01000010">
    <property type="protein sequence ID" value="TWO70912.1"/>
    <property type="molecule type" value="Genomic_DNA"/>
</dbReference>
<keyword evidence="6" id="KW-1133">Transmembrane helix</keyword>
<protein>
    <submittedName>
        <fullName evidence="8">TIR domain-containing protein</fullName>
    </submittedName>
</protein>
<gene>
    <name evidence="8" type="ORF">FN976_13215</name>
</gene>
<keyword evidence="9" id="KW-1185">Reference proteome</keyword>
<name>A0A562ZQP1_9BURK</name>
<keyword evidence="6" id="KW-0812">Transmembrane</keyword>
<feature type="domain" description="TIR" evidence="7">
    <location>
        <begin position="129"/>
        <end position="218"/>
    </location>
</feature>
<dbReference type="Pfam" id="PF13676">
    <property type="entry name" value="TIR_2"/>
    <property type="match status" value="1"/>
</dbReference>
<organism evidence="8 9">
    <name type="scientific">Caenimonas sedimenti</name>
    <dbReference type="NCBI Taxonomy" id="2596921"/>
    <lineage>
        <taxon>Bacteria</taxon>
        <taxon>Pseudomonadati</taxon>
        <taxon>Pseudomonadota</taxon>
        <taxon>Betaproteobacteria</taxon>
        <taxon>Burkholderiales</taxon>
        <taxon>Comamonadaceae</taxon>
        <taxon>Caenimonas</taxon>
    </lineage>
</organism>
<dbReference type="InterPro" id="IPR011047">
    <property type="entry name" value="Quinoprotein_ADH-like_sf"/>
</dbReference>
<dbReference type="InterPro" id="IPR035897">
    <property type="entry name" value="Toll_tir_struct_dom_sf"/>
</dbReference>
<feature type="repeat" description="WD" evidence="3">
    <location>
        <begin position="857"/>
        <end position="898"/>
    </location>
</feature>
<dbReference type="AlphaFoldDB" id="A0A562ZQP1"/>
<dbReference type="PROSITE" id="PS50294">
    <property type="entry name" value="WD_REPEATS_REGION"/>
    <property type="match status" value="6"/>
</dbReference>
<dbReference type="InterPro" id="IPR000157">
    <property type="entry name" value="TIR_dom"/>
</dbReference>
<dbReference type="Proteomes" id="UP000318199">
    <property type="component" value="Unassembled WGS sequence"/>
</dbReference>
<evidence type="ECO:0000313" key="9">
    <source>
        <dbReference type="Proteomes" id="UP000318199"/>
    </source>
</evidence>
<comment type="caution">
    <text evidence="8">The sequence shown here is derived from an EMBL/GenBank/DDBJ whole genome shotgun (WGS) entry which is preliminary data.</text>
</comment>
<dbReference type="InterPro" id="IPR020472">
    <property type="entry name" value="WD40_PAC1"/>
</dbReference>
<feature type="repeat" description="WD" evidence="3">
    <location>
        <begin position="612"/>
        <end position="644"/>
    </location>
</feature>
<dbReference type="SUPFAM" id="SSF52200">
    <property type="entry name" value="Toll/Interleukin receptor TIR domain"/>
    <property type="match status" value="1"/>
</dbReference>
<dbReference type="InterPro" id="IPR015943">
    <property type="entry name" value="WD40/YVTN_repeat-like_dom_sf"/>
</dbReference>
<evidence type="ECO:0000256" key="4">
    <source>
        <dbReference type="SAM" id="Coils"/>
    </source>
</evidence>
<evidence type="ECO:0000256" key="3">
    <source>
        <dbReference type="PROSITE-ProRule" id="PRU00221"/>
    </source>
</evidence>
<dbReference type="GO" id="GO:0007165">
    <property type="term" value="P:signal transduction"/>
    <property type="evidence" value="ECO:0007669"/>
    <property type="project" value="InterPro"/>
</dbReference>
<evidence type="ECO:0000256" key="1">
    <source>
        <dbReference type="ARBA" id="ARBA00022574"/>
    </source>
</evidence>
<feature type="transmembrane region" description="Helical" evidence="6">
    <location>
        <begin position="81"/>
        <end position="101"/>
    </location>
</feature>
<feature type="coiled-coil region" evidence="4">
    <location>
        <begin position="301"/>
        <end position="356"/>
    </location>
</feature>
<dbReference type="SMART" id="SM00320">
    <property type="entry name" value="WD40"/>
    <property type="match status" value="9"/>
</dbReference>
<feature type="repeat" description="WD" evidence="3">
    <location>
        <begin position="526"/>
        <end position="567"/>
    </location>
</feature>
<keyword evidence="1 3" id="KW-0853">WD repeat</keyword>
<dbReference type="InterPro" id="IPR001680">
    <property type="entry name" value="WD40_rpt"/>
</dbReference>
<evidence type="ECO:0000256" key="5">
    <source>
        <dbReference type="SAM" id="MobiDB-lite"/>
    </source>
</evidence>
<keyword evidence="6" id="KW-0472">Membrane</keyword>
<evidence type="ECO:0000313" key="8">
    <source>
        <dbReference type="EMBL" id="TWO70912.1"/>
    </source>
</evidence>
<dbReference type="PROSITE" id="PS00678">
    <property type="entry name" value="WD_REPEATS_1"/>
    <property type="match status" value="3"/>
</dbReference>
<dbReference type="PROSITE" id="PS50082">
    <property type="entry name" value="WD_REPEATS_2"/>
    <property type="match status" value="7"/>
</dbReference>
<reference evidence="8 9" key="1">
    <citation type="submission" date="2019-07" db="EMBL/GenBank/DDBJ databases">
        <title>Caenimonas sedimenti sp. nov., isolated from activated sludge.</title>
        <authorList>
            <person name="Xu J."/>
        </authorList>
    </citation>
    <scope>NUCLEOTIDE SEQUENCE [LARGE SCALE GENOMIC DNA]</scope>
    <source>
        <strain evidence="8 9">HX-9-20</strain>
    </source>
</reference>
<dbReference type="Gene3D" id="3.40.50.10140">
    <property type="entry name" value="Toll/interleukin-1 receptor homology (TIR) domain"/>
    <property type="match status" value="1"/>
</dbReference>
<dbReference type="CDD" id="cd00200">
    <property type="entry name" value="WD40"/>
    <property type="match status" value="1"/>
</dbReference>
<dbReference type="PANTHER" id="PTHR19879">
    <property type="entry name" value="TRANSCRIPTION INITIATION FACTOR TFIID"/>
    <property type="match status" value="1"/>
</dbReference>
<feature type="compositionally biased region" description="Basic residues" evidence="5">
    <location>
        <begin position="17"/>
        <end position="28"/>
    </location>
</feature>
<sequence>MGSSSAAKVGVPQARAAARKKAAPARPVRWGRKSRSMAAVDVRNVCQPAKFVIPLESKSAIPKSLAPSAHMMHRSDSPAPFLANGLFHLIVGIAFLIHASGKTTHRGASLSIFAANAFRWALRLLGDDVFVSYSRRDGGDYALALANALAAHKLSCYLDQWGTPPGAELPRPLLRALSRAGMLVIVTTEGALQSGNVAAEVKEFLGTGRPIIPVALGGDPVITRSEEGTPADAAAPASLARLIRGIAVTADRAGAEAPSAQVLTRILNAEGFTRRNARLRQVFGATAAAMAVLVIAAGLVLLQLTEQAGEAKGQAIEAKDQARRAEGLRVSAQQRREEAEQLAEQARRSLTIAQRNKAEAIALQVEAQEQKKLADQAASRTRLHSHGLRLAAEAQALLTGTAYRADAVAFQKLLAAHGAAPGVVVDGAMLRALNSRPALERVLQPATPSNRIAYNPDATRLASGGRGVIQLWDAKSGALLATSPRGGKESVESLAFSRDGKLIVSTWGNAVRLWDGETAQPRGEPLAPHERRVLGAAFSFDGKHIVTAGSDGSVRLWETSSGKSSPVVLRGFKESARNAFFMHGGEVIVGFSFGEGIRLWDAATGRVHEHAFEGMPRFLVAVAPSADGRRLAGASGDGEVFVWDAFSGKKLWGPIQAHAGAIFSLSFDPLDEVLVSGGADNLIRLWSSRTGQAFRAPLRGPSFGIRAVAVAPDGQQIATVGPDGLLRTWDMFKAMDIGLPVQHVFKALQKGIDAGKLDKATGQARMDALANAVFSPNPELALSSDQKFMLRTEGNNIELFDYQQGSPTERVGAPWTGHDGRVTSVAWSRDGRKAVSGSADKTVRLWDTRTGRALGVWKGHAGTVGAVAFSPDGLRVVSADSEESLLMWDVKSGRAIRPPLRGHSSDIIALGFSPDGRYFVSGGTDGALRLWDAVNWASMGEPLVTQGSDKHFRMAAFSNDGRYILFHAEGLMGPRIIPGPTAWPEELCEKLTSNMSPAQWREWVSVEHKYVRQCEKLPVPE</sequence>
<keyword evidence="2" id="KW-0677">Repeat</keyword>
<dbReference type="PANTHER" id="PTHR19879:SF9">
    <property type="entry name" value="TRANSCRIPTION INITIATION FACTOR TFIID SUBUNIT 5"/>
    <property type="match status" value="1"/>
</dbReference>
<evidence type="ECO:0000256" key="6">
    <source>
        <dbReference type="SAM" id="Phobius"/>
    </source>
</evidence>
<evidence type="ECO:0000259" key="7">
    <source>
        <dbReference type="Pfam" id="PF13676"/>
    </source>
</evidence>
<feature type="repeat" description="WD" evidence="3">
    <location>
        <begin position="815"/>
        <end position="856"/>
    </location>
</feature>
<dbReference type="SUPFAM" id="SSF50998">
    <property type="entry name" value="Quinoprotein alcohol dehydrogenase-like"/>
    <property type="match status" value="1"/>
</dbReference>
<accession>A0A562ZQP1</accession>
<dbReference type="PRINTS" id="PR00320">
    <property type="entry name" value="GPROTEINBRPT"/>
</dbReference>
<keyword evidence="4" id="KW-0175">Coiled coil</keyword>
<feature type="repeat" description="WD" evidence="3">
    <location>
        <begin position="655"/>
        <end position="696"/>
    </location>
</feature>
<dbReference type="OrthoDB" id="135039at2"/>
<proteinExistence type="predicted"/>
<feature type="repeat" description="WD" evidence="3">
    <location>
        <begin position="900"/>
        <end position="932"/>
    </location>
</feature>
<dbReference type="Pfam" id="PF00400">
    <property type="entry name" value="WD40"/>
    <property type="match status" value="8"/>
</dbReference>
<dbReference type="InterPro" id="IPR019775">
    <property type="entry name" value="WD40_repeat_CS"/>
</dbReference>
<dbReference type="Gene3D" id="2.130.10.10">
    <property type="entry name" value="YVTN repeat-like/Quinoprotein amine dehydrogenase"/>
    <property type="match status" value="4"/>
</dbReference>
<feature type="transmembrane region" description="Helical" evidence="6">
    <location>
        <begin position="282"/>
        <end position="302"/>
    </location>
</feature>